<dbReference type="GO" id="GO:0003677">
    <property type="term" value="F:DNA binding"/>
    <property type="evidence" value="ECO:0007669"/>
    <property type="project" value="UniProtKB-KW"/>
</dbReference>
<dbReference type="NCBIfam" id="TIGR01201">
    <property type="entry name" value="HU_rel"/>
    <property type="match status" value="1"/>
</dbReference>
<feature type="domain" description="HU" evidence="2">
    <location>
        <begin position="2"/>
        <end position="121"/>
    </location>
</feature>
<organism evidence="3 5">
    <name type="scientific">Tannerella forsythia</name>
    <name type="common">Bacteroides forsythus</name>
    <dbReference type="NCBI Taxonomy" id="28112"/>
    <lineage>
        <taxon>Bacteria</taxon>
        <taxon>Pseudomonadati</taxon>
        <taxon>Bacteroidota</taxon>
        <taxon>Bacteroidia</taxon>
        <taxon>Bacteroidales</taxon>
        <taxon>Tannerellaceae</taxon>
        <taxon>Tannerella</taxon>
    </lineage>
</organism>
<evidence type="ECO:0000313" key="6">
    <source>
        <dbReference type="Proteomes" id="UP000279860"/>
    </source>
</evidence>
<dbReference type="RefSeq" id="WP_124752617.1">
    <property type="nucleotide sequence ID" value="NZ_RQYN01000093.1"/>
</dbReference>
<comment type="caution">
    <text evidence="3">The sequence shown here is derived from an EMBL/GenBank/DDBJ whole genome shotgun (WGS) entry which is preliminary data.</text>
</comment>
<reference evidence="5 6" key="1">
    <citation type="submission" date="2018-11" db="EMBL/GenBank/DDBJ databases">
        <title>Genomes From Bacteria Associated with the Canine Oral Cavity: a Test Case for Automated Genome-Based Taxonomic Assignment.</title>
        <authorList>
            <person name="Coil D.A."/>
            <person name="Jospin G."/>
            <person name="Darling A.E."/>
            <person name="Wallis C."/>
            <person name="Davis I.J."/>
            <person name="Harris S."/>
            <person name="Eisen J.A."/>
            <person name="Holcombe L.J."/>
            <person name="O'Flynn C."/>
        </authorList>
    </citation>
    <scope>NUCLEOTIDE SEQUENCE [LARGE SCALE GENOMIC DNA]</scope>
    <source>
        <strain evidence="4 6">OH1426_COT-023</strain>
        <strain evidence="3 5">OH2617_COT-023</strain>
    </source>
</reference>
<evidence type="ECO:0000256" key="1">
    <source>
        <dbReference type="ARBA" id="ARBA00023125"/>
    </source>
</evidence>
<dbReference type="Gene3D" id="4.10.520.10">
    <property type="entry name" value="IHF-like DNA-binding proteins"/>
    <property type="match status" value="1"/>
</dbReference>
<name>A0A3P1XG81_TANFO</name>
<dbReference type="Proteomes" id="UP000279860">
    <property type="component" value="Unassembled WGS sequence"/>
</dbReference>
<evidence type="ECO:0000313" key="3">
    <source>
        <dbReference type="EMBL" id="RRD57435.1"/>
    </source>
</evidence>
<dbReference type="AlphaFoldDB" id="A0A3P1XG81"/>
<evidence type="ECO:0000259" key="2">
    <source>
        <dbReference type="Pfam" id="PF18291"/>
    </source>
</evidence>
<dbReference type="InterPro" id="IPR005902">
    <property type="entry name" value="HU_DNA-bd_put"/>
</dbReference>
<accession>A0A3P1XG81</accession>
<evidence type="ECO:0000313" key="5">
    <source>
        <dbReference type="Proteomes" id="UP000278609"/>
    </source>
</evidence>
<protein>
    <submittedName>
        <fullName evidence="3">DNA-binding protein</fullName>
    </submittedName>
</protein>
<dbReference type="Proteomes" id="UP000278609">
    <property type="component" value="Unassembled WGS sequence"/>
</dbReference>
<dbReference type="Pfam" id="PF18291">
    <property type="entry name" value="HU-HIG"/>
    <property type="match status" value="1"/>
</dbReference>
<dbReference type="InterPro" id="IPR010992">
    <property type="entry name" value="IHF-like_DNA-bd_dom_sf"/>
</dbReference>
<dbReference type="EMBL" id="RQYN01000093">
    <property type="protein sequence ID" value="RRD69871.1"/>
    <property type="molecule type" value="Genomic_DNA"/>
</dbReference>
<proteinExistence type="predicted"/>
<dbReference type="SUPFAM" id="SSF47729">
    <property type="entry name" value="IHF-like DNA-binding proteins"/>
    <property type="match status" value="1"/>
</dbReference>
<gene>
    <name evidence="3" type="ORF">EII40_12950</name>
    <name evidence="4" type="ORF">EII41_13255</name>
</gene>
<dbReference type="OrthoDB" id="1093305at2"/>
<dbReference type="InterPro" id="IPR041607">
    <property type="entry name" value="HU-HIG"/>
</dbReference>
<dbReference type="EMBL" id="RQYS01000080">
    <property type="protein sequence ID" value="RRD57435.1"/>
    <property type="molecule type" value="Genomic_DNA"/>
</dbReference>
<keyword evidence="1 3" id="KW-0238">DNA-binding</keyword>
<sequence length="124" mass="13838">MKYKMIQRANPQDRTQIKWYAAPVNEGRVTQREIAADIVELSSLSRGDISNVIESLITVVPRYLMLGRSVNLGDLGTLRISFGSEGVDDKEQFVPSMIKGVKVVFTPSVQLKDAIEKIRLESAD</sequence>
<evidence type="ECO:0000313" key="4">
    <source>
        <dbReference type="EMBL" id="RRD69871.1"/>
    </source>
</evidence>